<comment type="caution">
    <text evidence="1">The sequence shown here is derived from an EMBL/GenBank/DDBJ whole genome shotgun (WGS) entry which is preliminary data.</text>
</comment>
<proteinExistence type="predicted"/>
<gene>
    <name evidence="1" type="ORF">GMARGA_LOCUS1320</name>
</gene>
<protein>
    <submittedName>
        <fullName evidence="1">9149_t:CDS:1</fullName>
    </submittedName>
</protein>
<keyword evidence="2" id="KW-1185">Reference proteome</keyword>
<name>A0ABM8VZ07_GIGMA</name>
<dbReference type="EMBL" id="CAJVQB010000335">
    <property type="protein sequence ID" value="CAG8482659.1"/>
    <property type="molecule type" value="Genomic_DNA"/>
</dbReference>
<evidence type="ECO:0000313" key="2">
    <source>
        <dbReference type="Proteomes" id="UP000789901"/>
    </source>
</evidence>
<accession>A0ABM8VZ07</accession>
<organism evidence="1 2">
    <name type="scientific">Gigaspora margarita</name>
    <dbReference type="NCBI Taxonomy" id="4874"/>
    <lineage>
        <taxon>Eukaryota</taxon>
        <taxon>Fungi</taxon>
        <taxon>Fungi incertae sedis</taxon>
        <taxon>Mucoromycota</taxon>
        <taxon>Glomeromycotina</taxon>
        <taxon>Glomeromycetes</taxon>
        <taxon>Diversisporales</taxon>
        <taxon>Gigasporaceae</taxon>
        <taxon>Gigaspora</taxon>
    </lineage>
</organism>
<dbReference type="Proteomes" id="UP000789901">
    <property type="component" value="Unassembled WGS sequence"/>
</dbReference>
<reference evidence="1 2" key="1">
    <citation type="submission" date="2021-06" db="EMBL/GenBank/DDBJ databases">
        <authorList>
            <person name="Kallberg Y."/>
            <person name="Tangrot J."/>
            <person name="Rosling A."/>
        </authorList>
    </citation>
    <scope>NUCLEOTIDE SEQUENCE [LARGE SCALE GENOMIC DNA]</scope>
    <source>
        <strain evidence="1 2">120-4 pot B 10/14</strain>
    </source>
</reference>
<evidence type="ECO:0000313" key="1">
    <source>
        <dbReference type="EMBL" id="CAG8482659.1"/>
    </source>
</evidence>
<sequence>MECYQFCIDFKQLENKFLFTNVYFEDAKQFSIKYFDLLKIKFEKMDYISTIRLINIAFEVRKKLHLQIEEAIEEDYDDNLKKIFLSIKKEESEKYFDYSDAQKFNNKYAETLKLITNYNYSKMKNIDSEEKIIQLLSFTSTIKKFLHQDMYTIFEEEGNKE</sequence>